<comment type="caution">
    <text evidence="2">The sequence shown here is derived from an EMBL/GenBank/DDBJ whole genome shotgun (WGS) entry which is preliminary data.</text>
</comment>
<reference evidence="2 3" key="1">
    <citation type="submission" date="2024-01" db="EMBL/GenBank/DDBJ databases">
        <title>Genome assemblies of Stephania.</title>
        <authorList>
            <person name="Yang L."/>
        </authorList>
    </citation>
    <scope>NUCLEOTIDE SEQUENCE [LARGE SCALE GENOMIC DNA]</scope>
    <source>
        <strain evidence="2">YNDBR</strain>
        <tissue evidence="2">Leaf</tissue>
    </source>
</reference>
<proteinExistence type="predicted"/>
<accession>A0AAP0KYE9</accession>
<dbReference type="EMBL" id="JBBNAF010000003">
    <property type="protein sequence ID" value="KAK9161053.1"/>
    <property type="molecule type" value="Genomic_DNA"/>
</dbReference>
<evidence type="ECO:0000256" key="1">
    <source>
        <dbReference type="SAM" id="Phobius"/>
    </source>
</evidence>
<protein>
    <submittedName>
        <fullName evidence="2">Uncharacterized protein</fullName>
    </submittedName>
</protein>
<keyword evidence="1" id="KW-0812">Transmembrane</keyword>
<name>A0AAP0KYE9_9MAGN</name>
<evidence type="ECO:0000313" key="2">
    <source>
        <dbReference type="EMBL" id="KAK9161053.1"/>
    </source>
</evidence>
<keyword evidence="3" id="KW-1185">Reference proteome</keyword>
<organism evidence="2 3">
    <name type="scientific">Stephania yunnanensis</name>
    <dbReference type="NCBI Taxonomy" id="152371"/>
    <lineage>
        <taxon>Eukaryota</taxon>
        <taxon>Viridiplantae</taxon>
        <taxon>Streptophyta</taxon>
        <taxon>Embryophyta</taxon>
        <taxon>Tracheophyta</taxon>
        <taxon>Spermatophyta</taxon>
        <taxon>Magnoliopsida</taxon>
        <taxon>Ranunculales</taxon>
        <taxon>Menispermaceae</taxon>
        <taxon>Menispermoideae</taxon>
        <taxon>Cissampelideae</taxon>
        <taxon>Stephania</taxon>
    </lineage>
</organism>
<feature type="transmembrane region" description="Helical" evidence="1">
    <location>
        <begin position="56"/>
        <end position="79"/>
    </location>
</feature>
<gene>
    <name evidence="2" type="ORF">Syun_007394</name>
</gene>
<keyword evidence="1" id="KW-1133">Transmembrane helix</keyword>
<sequence>MTFSSSDQDHLKATGSSDEEELLTPLVVANDSNKSSFQGMHSVGISIKKWICKASLISFLTLAVAAVIVVLYIVCVLIRPN</sequence>
<dbReference type="AlphaFoldDB" id="A0AAP0KYE9"/>
<keyword evidence="1" id="KW-0472">Membrane</keyword>
<evidence type="ECO:0000313" key="3">
    <source>
        <dbReference type="Proteomes" id="UP001420932"/>
    </source>
</evidence>
<dbReference type="Proteomes" id="UP001420932">
    <property type="component" value="Unassembled WGS sequence"/>
</dbReference>